<feature type="domain" description="CAAX prenyl protease 2/Lysostaphin resistance protein A-like" evidence="2">
    <location>
        <begin position="128"/>
        <end position="231"/>
    </location>
</feature>
<organism evidence="3 4">
    <name type="scientific">Boseongicola aestuarii</name>
    <dbReference type="NCBI Taxonomy" id="1470561"/>
    <lineage>
        <taxon>Bacteria</taxon>
        <taxon>Pseudomonadati</taxon>
        <taxon>Pseudomonadota</taxon>
        <taxon>Alphaproteobacteria</taxon>
        <taxon>Rhodobacterales</taxon>
        <taxon>Paracoccaceae</taxon>
        <taxon>Boseongicola</taxon>
    </lineage>
</organism>
<feature type="transmembrane region" description="Helical" evidence="1">
    <location>
        <begin position="218"/>
        <end position="237"/>
    </location>
</feature>
<keyword evidence="1" id="KW-0812">Transmembrane</keyword>
<feature type="transmembrane region" description="Helical" evidence="1">
    <location>
        <begin position="121"/>
        <end position="141"/>
    </location>
</feature>
<dbReference type="GO" id="GO:0006508">
    <property type="term" value="P:proteolysis"/>
    <property type="evidence" value="ECO:0007669"/>
    <property type="project" value="UniProtKB-KW"/>
</dbReference>
<sequence length="274" mass="30515">MHNARLRAFFLLTFGLSWVFFIPTFLDWLGLSTPLSGNGYNGFAGFMSTFGPMAAALILLWRDGGWKSAWRLVKSAFDLRIKPLMLIAAIALPVASAWLATTVVSITGADALPDSMVPTDLPYPVVVWLIPAFLSMMIFGGGQEEFGWRGYAQEPMQDRFGFVKSSLLLGAIWGLWHLPLWIIPGDPHIFIPFLVFVVFTMAFSVQMLWLFQLSGYKLAIPWIMHGVQNTVLIFLPVYRLDDAGPQFGLYVYVGINIALAAVAVAIMSNRRTET</sequence>
<name>A0A238J6D4_9RHOB</name>
<keyword evidence="1" id="KW-1133">Transmembrane helix</keyword>
<feature type="transmembrane region" description="Helical" evidence="1">
    <location>
        <begin position="249"/>
        <end position="268"/>
    </location>
</feature>
<feature type="transmembrane region" description="Helical" evidence="1">
    <location>
        <begin position="162"/>
        <end position="183"/>
    </location>
</feature>
<dbReference type="GO" id="GO:0004175">
    <property type="term" value="F:endopeptidase activity"/>
    <property type="evidence" value="ECO:0007669"/>
    <property type="project" value="UniProtKB-ARBA"/>
</dbReference>
<feature type="transmembrane region" description="Helical" evidence="1">
    <location>
        <begin position="43"/>
        <end position="62"/>
    </location>
</feature>
<dbReference type="PANTHER" id="PTHR35797">
    <property type="entry name" value="PROTEASE-RELATED"/>
    <property type="match status" value="1"/>
</dbReference>
<dbReference type="InterPro" id="IPR042150">
    <property type="entry name" value="MmRce1-like"/>
</dbReference>
<dbReference type="GO" id="GO:0080120">
    <property type="term" value="P:CAAX-box protein maturation"/>
    <property type="evidence" value="ECO:0007669"/>
    <property type="project" value="UniProtKB-ARBA"/>
</dbReference>
<protein>
    <submittedName>
        <fullName evidence="3">CAAX amino terminal protease self- immunity</fullName>
    </submittedName>
</protein>
<dbReference type="AlphaFoldDB" id="A0A238J6D4"/>
<evidence type="ECO:0000259" key="2">
    <source>
        <dbReference type="Pfam" id="PF02517"/>
    </source>
</evidence>
<gene>
    <name evidence="3" type="ORF">BOA8489_04046</name>
</gene>
<feature type="transmembrane region" description="Helical" evidence="1">
    <location>
        <begin position="83"/>
        <end position="109"/>
    </location>
</feature>
<dbReference type="InterPro" id="IPR003675">
    <property type="entry name" value="Rce1/LyrA-like_dom"/>
</dbReference>
<keyword evidence="1" id="KW-0472">Membrane</keyword>
<dbReference type="Proteomes" id="UP000201838">
    <property type="component" value="Unassembled WGS sequence"/>
</dbReference>
<reference evidence="3 4" key="1">
    <citation type="submission" date="2017-05" db="EMBL/GenBank/DDBJ databases">
        <authorList>
            <person name="Song R."/>
            <person name="Chenine A.L."/>
            <person name="Ruprecht R.M."/>
        </authorList>
    </citation>
    <scope>NUCLEOTIDE SEQUENCE [LARGE SCALE GENOMIC DNA]</scope>
    <source>
        <strain evidence="3 4">CECT 8489</strain>
    </source>
</reference>
<dbReference type="RefSeq" id="WP_176440393.1">
    <property type="nucleotide sequence ID" value="NZ_FXXQ01000049.1"/>
</dbReference>
<feature type="transmembrane region" description="Helical" evidence="1">
    <location>
        <begin position="189"/>
        <end position="211"/>
    </location>
</feature>
<evidence type="ECO:0000313" key="4">
    <source>
        <dbReference type="Proteomes" id="UP000201838"/>
    </source>
</evidence>
<accession>A0A238J6D4</accession>
<feature type="transmembrane region" description="Helical" evidence="1">
    <location>
        <begin position="9"/>
        <end position="31"/>
    </location>
</feature>
<keyword evidence="3" id="KW-0645">Protease</keyword>
<keyword evidence="3" id="KW-0378">Hydrolase</keyword>
<evidence type="ECO:0000256" key="1">
    <source>
        <dbReference type="SAM" id="Phobius"/>
    </source>
</evidence>
<proteinExistence type="predicted"/>
<keyword evidence="4" id="KW-1185">Reference proteome</keyword>
<dbReference type="Pfam" id="PF02517">
    <property type="entry name" value="Rce1-like"/>
    <property type="match status" value="1"/>
</dbReference>
<dbReference type="PANTHER" id="PTHR35797:SF1">
    <property type="entry name" value="PROTEASE"/>
    <property type="match status" value="1"/>
</dbReference>
<dbReference type="EMBL" id="FXXQ01000049">
    <property type="protein sequence ID" value="SMX25901.1"/>
    <property type="molecule type" value="Genomic_DNA"/>
</dbReference>
<evidence type="ECO:0000313" key="3">
    <source>
        <dbReference type="EMBL" id="SMX25901.1"/>
    </source>
</evidence>